<proteinExistence type="predicted"/>
<feature type="transmembrane region" description="Helical" evidence="1">
    <location>
        <begin position="40"/>
        <end position="64"/>
    </location>
</feature>
<dbReference type="RefSeq" id="XP_029654131.1">
    <property type="nucleotide sequence ID" value="XM_029798271.2"/>
</dbReference>
<dbReference type="Pfam" id="PF03137">
    <property type="entry name" value="OATP"/>
    <property type="match status" value="1"/>
</dbReference>
<keyword evidence="1" id="KW-1133">Transmembrane helix</keyword>
<evidence type="ECO:0000256" key="1">
    <source>
        <dbReference type="SAM" id="Phobius"/>
    </source>
</evidence>
<evidence type="ECO:0000313" key="2">
    <source>
        <dbReference type="Proteomes" id="UP000515154"/>
    </source>
</evidence>
<sequence length="112" mass="12604">MLIIISLETGINAFNSSGGIAFLPKYFEHALRWPTWKANIIFGSTLIVMASVGFLLGGTITSFFKMGPKACLKFSVFALFFRLCFYWLCLIDFCPELETRSNTLLKRSTSLT</sequence>
<dbReference type="AlphaFoldDB" id="A0A6P7TZG8"/>
<dbReference type="PANTHER" id="PTHR11388">
    <property type="entry name" value="ORGANIC ANION TRANSPORTER"/>
    <property type="match status" value="1"/>
</dbReference>
<feature type="transmembrane region" description="Helical" evidence="1">
    <location>
        <begin position="71"/>
        <end position="88"/>
    </location>
</feature>
<organism evidence="2 3">
    <name type="scientific">Octopus sinensis</name>
    <name type="common">East Asian common octopus</name>
    <dbReference type="NCBI Taxonomy" id="2607531"/>
    <lineage>
        <taxon>Eukaryota</taxon>
        <taxon>Metazoa</taxon>
        <taxon>Spiralia</taxon>
        <taxon>Lophotrochozoa</taxon>
        <taxon>Mollusca</taxon>
        <taxon>Cephalopoda</taxon>
        <taxon>Coleoidea</taxon>
        <taxon>Octopodiformes</taxon>
        <taxon>Octopoda</taxon>
        <taxon>Incirrata</taxon>
        <taxon>Octopodidae</taxon>
        <taxon>Octopus</taxon>
    </lineage>
</organism>
<dbReference type="PANTHER" id="PTHR11388:SF151">
    <property type="entry name" value="SOLUTE CARRIER ORGANIC ANION TRANSPORTER FAMILY MEMBER"/>
    <property type="match status" value="1"/>
</dbReference>
<dbReference type="GO" id="GO:0043252">
    <property type="term" value="P:sodium-independent organic anion transport"/>
    <property type="evidence" value="ECO:0007669"/>
    <property type="project" value="TreeGrafter"/>
</dbReference>
<dbReference type="Proteomes" id="UP000515154">
    <property type="component" value="Unplaced"/>
</dbReference>
<accession>A0A6P7TZG8</accession>
<name>A0A6P7TZG8_9MOLL</name>
<dbReference type="GO" id="GO:0015347">
    <property type="term" value="F:sodium-independent organic anion transmembrane transporter activity"/>
    <property type="evidence" value="ECO:0007669"/>
    <property type="project" value="TreeGrafter"/>
</dbReference>
<keyword evidence="2" id="KW-1185">Reference proteome</keyword>
<gene>
    <name evidence="3" type="primary">LOC115227440</name>
</gene>
<evidence type="ECO:0000313" key="3">
    <source>
        <dbReference type="RefSeq" id="XP_029654131.1"/>
    </source>
</evidence>
<dbReference type="KEGG" id="osn:115227440"/>
<protein>
    <submittedName>
        <fullName evidence="3">Solute carrier organic anion transporter family member 1B1-like</fullName>
    </submittedName>
</protein>
<keyword evidence="1" id="KW-0812">Transmembrane</keyword>
<reference evidence="3" key="1">
    <citation type="submission" date="2025-08" db="UniProtKB">
        <authorList>
            <consortium name="RefSeq"/>
        </authorList>
    </citation>
    <scope>IDENTIFICATION</scope>
</reference>
<keyword evidence="1" id="KW-0472">Membrane</keyword>
<dbReference type="InterPro" id="IPR004156">
    <property type="entry name" value="OATP"/>
</dbReference>
<dbReference type="GO" id="GO:0016323">
    <property type="term" value="C:basolateral plasma membrane"/>
    <property type="evidence" value="ECO:0007669"/>
    <property type="project" value="TreeGrafter"/>
</dbReference>